<name>A0A3N2CVZ1_9ACTN</name>
<dbReference type="Proteomes" id="UP000281738">
    <property type="component" value="Unassembled WGS sequence"/>
</dbReference>
<evidence type="ECO:0000313" key="3">
    <source>
        <dbReference type="Proteomes" id="UP000281738"/>
    </source>
</evidence>
<proteinExistence type="predicted"/>
<dbReference type="EMBL" id="RKHO01000001">
    <property type="protein sequence ID" value="ROR91710.1"/>
    <property type="molecule type" value="Genomic_DNA"/>
</dbReference>
<evidence type="ECO:0000313" key="1">
    <source>
        <dbReference type="EMBL" id="ROR91710.1"/>
    </source>
</evidence>
<keyword evidence="3" id="KW-1185">Reference proteome</keyword>
<gene>
    <name evidence="1" type="ORF">EDD33_2585</name>
    <name evidence="2" type="ORF">EDD33_2667</name>
</gene>
<dbReference type="EMBL" id="RKHO01000001">
    <property type="protein sequence ID" value="ROR91792.1"/>
    <property type="molecule type" value="Genomic_DNA"/>
</dbReference>
<accession>A0A3N2CVZ1</accession>
<organism evidence="1 3">
    <name type="scientific">Nocardioides aurantiacus</name>
    <dbReference type="NCBI Taxonomy" id="86796"/>
    <lineage>
        <taxon>Bacteria</taxon>
        <taxon>Bacillati</taxon>
        <taxon>Actinomycetota</taxon>
        <taxon>Actinomycetes</taxon>
        <taxon>Propionibacteriales</taxon>
        <taxon>Nocardioidaceae</taxon>
        <taxon>Nocardioides</taxon>
    </lineage>
</organism>
<sequence>MAHVRGCVRHPESAHCVCEQVPCAHTFALTPPAGQREWRIDEWLALPDTCAIRGCENDEADQRGPVFFNDGSMHKVCPEHWEPIFRVLGEQATWEEDAGHMTHQIGANHE</sequence>
<protein>
    <submittedName>
        <fullName evidence="1">Uncharacterized protein</fullName>
    </submittedName>
</protein>
<reference evidence="1 3" key="1">
    <citation type="submission" date="2018-11" db="EMBL/GenBank/DDBJ databases">
        <title>Sequencing the genomes of 1000 actinobacteria strains.</title>
        <authorList>
            <person name="Klenk H.-P."/>
        </authorList>
    </citation>
    <scope>NUCLEOTIDE SEQUENCE [LARGE SCALE GENOMIC DNA]</scope>
    <source>
        <strain evidence="1 3">DSM 12652</strain>
    </source>
</reference>
<evidence type="ECO:0000313" key="2">
    <source>
        <dbReference type="EMBL" id="ROR91792.1"/>
    </source>
</evidence>
<dbReference type="AlphaFoldDB" id="A0A3N2CVZ1"/>
<comment type="caution">
    <text evidence="1">The sequence shown here is derived from an EMBL/GenBank/DDBJ whole genome shotgun (WGS) entry which is preliminary data.</text>
</comment>